<gene>
    <name evidence="1" type="ORF">K435DRAFT_867181</name>
</gene>
<evidence type="ECO:0000313" key="1">
    <source>
        <dbReference type="EMBL" id="THU87569.1"/>
    </source>
</evidence>
<dbReference type="Proteomes" id="UP000297245">
    <property type="component" value="Unassembled WGS sequence"/>
</dbReference>
<dbReference type="AlphaFoldDB" id="A0A4S8LF51"/>
<organism evidence="1 2">
    <name type="scientific">Dendrothele bispora (strain CBS 962.96)</name>
    <dbReference type="NCBI Taxonomy" id="1314807"/>
    <lineage>
        <taxon>Eukaryota</taxon>
        <taxon>Fungi</taxon>
        <taxon>Dikarya</taxon>
        <taxon>Basidiomycota</taxon>
        <taxon>Agaricomycotina</taxon>
        <taxon>Agaricomycetes</taxon>
        <taxon>Agaricomycetidae</taxon>
        <taxon>Agaricales</taxon>
        <taxon>Agaricales incertae sedis</taxon>
        <taxon>Dendrothele</taxon>
    </lineage>
</organism>
<name>A0A4S8LF51_DENBC</name>
<accession>A0A4S8LF51</accession>
<reference evidence="1 2" key="1">
    <citation type="journal article" date="2019" name="Nat. Ecol. Evol.">
        <title>Megaphylogeny resolves global patterns of mushroom evolution.</title>
        <authorList>
            <person name="Varga T."/>
            <person name="Krizsan K."/>
            <person name="Foldi C."/>
            <person name="Dima B."/>
            <person name="Sanchez-Garcia M."/>
            <person name="Sanchez-Ramirez S."/>
            <person name="Szollosi G.J."/>
            <person name="Szarkandi J.G."/>
            <person name="Papp V."/>
            <person name="Albert L."/>
            <person name="Andreopoulos W."/>
            <person name="Angelini C."/>
            <person name="Antonin V."/>
            <person name="Barry K.W."/>
            <person name="Bougher N.L."/>
            <person name="Buchanan P."/>
            <person name="Buyck B."/>
            <person name="Bense V."/>
            <person name="Catcheside P."/>
            <person name="Chovatia M."/>
            <person name="Cooper J."/>
            <person name="Damon W."/>
            <person name="Desjardin D."/>
            <person name="Finy P."/>
            <person name="Geml J."/>
            <person name="Haridas S."/>
            <person name="Hughes K."/>
            <person name="Justo A."/>
            <person name="Karasinski D."/>
            <person name="Kautmanova I."/>
            <person name="Kiss B."/>
            <person name="Kocsube S."/>
            <person name="Kotiranta H."/>
            <person name="LaButti K.M."/>
            <person name="Lechner B.E."/>
            <person name="Liimatainen K."/>
            <person name="Lipzen A."/>
            <person name="Lukacs Z."/>
            <person name="Mihaltcheva S."/>
            <person name="Morgado L.N."/>
            <person name="Niskanen T."/>
            <person name="Noordeloos M.E."/>
            <person name="Ohm R.A."/>
            <person name="Ortiz-Santana B."/>
            <person name="Ovrebo C."/>
            <person name="Racz N."/>
            <person name="Riley R."/>
            <person name="Savchenko A."/>
            <person name="Shiryaev A."/>
            <person name="Soop K."/>
            <person name="Spirin V."/>
            <person name="Szebenyi C."/>
            <person name="Tomsovsky M."/>
            <person name="Tulloss R.E."/>
            <person name="Uehling J."/>
            <person name="Grigoriev I.V."/>
            <person name="Vagvolgyi C."/>
            <person name="Papp T."/>
            <person name="Martin F.M."/>
            <person name="Miettinen O."/>
            <person name="Hibbett D.S."/>
            <person name="Nagy L.G."/>
        </authorList>
    </citation>
    <scope>NUCLEOTIDE SEQUENCE [LARGE SCALE GENOMIC DNA]</scope>
    <source>
        <strain evidence="1 2">CBS 962.96</strain>
    </source>
</reference>
<dbReference type="OrthoDB" id="3224400at2759"/>
<sequence>MLLDVILETHAWAAARPKYESQMTVQKLEQKMGDIVEVEKEQGTSSPAARPTIVSCSSSSSVSAYHTLWYASFGYWTFYTREPPKRIRDAYEDRFGCIDWVLT</sequence>
<keyword evidence="2" id="KW-1185">Reference proteome</keyword>
<proteinExistence type="predicted"/>
<protein>
    <submittedName>
        <fullName evidence="1">Uncharacterized protein</fullName>
    </submittedName>
</protein>
<dbReference type="EMBL" id="ML179445">
    <property type="protein sequence ID" value="THU87569.1"/>
    <property type="molecule type" value="Genomic_DNA"/>
</dbReference>
<evidence type="ECO:0000313" key="2">
    <source>
        <dbReference type="Proteomes" id="UP000297245"/>
    </source>
</evidence>